<evidence type="ECO:0000313" key="1">
    <source>
        <dbReference type="EMBL" id="BAK07418.1"/>
    </source>
</evidence>
<dbReference type="AlphaFoldDB" id="F2EJ96"/>
<organism evidence="1">
    <name type="scientific">Hordeum vulgare subsp. vulgare</name>
    <name type="common">Domesticated barley</name>
    <dbReference type="NCBI Taxonomy" id="112509"/>
    <lineage>
        <taxon>Eukaryota</taxon>
        <taxon>Viridiplantae</taxon>
        <taxon>Streptophyta</taxon>
        <taxon>Embryophyta</taxon>
        <taxon>Tracheophyta</taxon>
        <taxon>Spermatophyta</taxon>
        <taxon>Magnoliopsida</taxon>
        <taxon>Liliopsida</taxon>
        <taxon>Poales</taxon>
        <taxon>Poaceae</taxon>
        <taxon>BOP clade</taxon>
        <taxon>Pooideae</taxon>
        <taxon>Triticodae</taxon>
        <taxon>Triticeae</taxon>
        <taxon>Hordeinae</taxon>
        <taxon>Hordeum</taxon>
    </lineage>
</organism>
<protein>
    <submittedName>
        <fullName evidence="1">Predicted protein</fullName>
    </submittedName>
</protein>
<proteinExistence type="evidence at transcript level"/>
<sequence length="493" mass="54725">MACMGGSTLDLDFSHGLAFSHEVYRHSGFTVHPMKHRRPFIMVIYFGRHVFRLSPDTVAAALESVIGGSAIEFRVSQITDSVFSFKVSCMQVGFHILELRSFKCSSFKCFFHLWGHGGPNWRWEFALWKKQCDAEWIIVSPSKRRASLGLMAMHSRPLKSSLKSGSFVRKKLSFASLQQYEVCKGYRYPVSHDELVTLEQAGYPVPSPERIIISAPPPAELRWTAATPHITFGTVSCQVSSPGSPGEDFQTAKIFGTSHMQQEATTNPAEIHGTLNDGNQFSVASLDSGQISSLINEPAEVFSSPGPEPNCTMDIPSSEEAHLAFDELINSMVEDIFSCSICNARGHLAANCTASPRCSNNMVGHARSRGAYLCVIIVLLGTVRDPPPPLSLISRELLILLAQQQPLRHSSVLSHRRRLLELPQRHHRSLRHRLQQWRTLSLIPSSSSRLVTISLMEGSTGCLGHTPRRQYPSSDVTSALSSMPSIQRCRLTR</sequence>
<dbReference type="PANTHER" id="PTHR33075:SF7">
    <property type="entry name" value="OS02G0303350 PROTEIN"/>
    <property type="match status" value="1"/>
</dbReference>
<reference evidence="1" key="1">
    <citation type="journal article" date="2011" name="Plant Physiol.">
        <title>Comprehensive sequence analysis of 24,783 barley full-length cDNAs derived from 12 clone libraries.</title>
        <authorList>
            <person name="Matsumoto T."/>
            <person name="Tanaka T."/>
            <person name="Sakai H."/>
            <person name="Amano N."/>
            <person name="Kanamori H."/>
            <person name="Kurita K."/>
            <person name="Kikuta A."/>
            <person name="Kamiya K."/>
            <person name="Yamamoto M."/>
            <person name="Ikawa H."/>
            <person name="Fujii N."/>
            <person name="Hori K."/>
            <person name="Itoh T."/>
            <person name="Sato K."/>
        </authorList>
    </citation>
    <scope>NUCLEOTIDE SEQUENCE</scope>
    <source>
        <tissue evidence="1">Seed</tissue>
    </source>
</reference>
<dbReference type="PANTHER" id="PTHR33075">
    <property type="entry name" value="OS02G0499800 PROTEIN"/>
    <property type="match status" value="1"/>
</dbReference>
<name>F2EJ96_HORVV</name>
<dbReference type="EMBL" id="AK376223">
    <property type="protein sequence ID" value="BAK07418.1"/>
    <property type="molecule type" value="mRNA"/>
</dbReference>
<accession>F2EJ96</accession>